<proteinExistence type="predicted"/>
<sequence>MLADPERSNYTPAASLKSSKYAFMSMLLLRVLNLEDEQAMVGASAAAKAKLDEAEPPEVLPQITVPSTLWLQEDVVLAESKIKVALLREINSMLQKNVSTLQSEELFLLDDTTLMYYEKLLTAYDFLKFNRPAPSFDALREDDEYEEYDDASSVSVYPSHPDSISRRTSASELARPGSSARSLSSGSYKSRMSTLSRDFRKLSFLGLNGHPESPSHEKEDVSPPSPISPLSAPQRSFSASTFQPASSSHPHRDQLNALLSKSKFYNKLRRRDSAASYSSALSTPTSMTSNTSASSVRRKSSQGFTEKQPKKRLSDAQKQENQRSKLEYYVQVRELAENTKILVSFLGKPGSRASLVRLMDFVKNNVFRLVLIDISSMIVEYAHLKASRVI</sequence>
<evidence type="ECO:0000313" key="2">
    <source>
        <dbReference type="EMBL" id="PVH18939.1"/>
    </source>
</evidence>
<feature type="compositionally biased region" description="Polar residues" evidence="1">
    <location>
        <begin position="283"/>
        <end position="305"/>
    </location>
</feature>
<dbReference type="GeneID" id="37006562"/>
<dbReference type="VEuPathDB" id="FungiDB:CXQ85_001231"/>
<feature type="compositionally biased region" description="Polar residues" evidence="1">
    <location>
        <begin position="234"/>
        <end position="248"/>
    </location>
</feature>
<dbReference type="Proteomes" id="UP000244309">
    <property type="component" value="Unassembled WGS sequence"/>
</dbReference>
<dbReference type="OrthoDB" id="4089215at2759"/>
<gene>
    <name evidence="2" type="ORF">CXQ85_001231</name>
</gene>
<reference evidence="2 3" key="1">
    <citation type="submission" date="2017-12" db="EMBL/GenBank/DDBJ databases">
        <title>Genome Sequence of a Multidrug-Resistant Candida haemulonii Isolate from a Patient with Chronic Leg Ulcers in Israel.</title>
        <authorList>
            <person name="Chow N.A."/>
            <person name="Gade L."/>
            <person name="Batra D."/>
            <person name="Rowe L.A."/>
            <person name="Ben-Ami R."/>
            <person name="Loparev V.N."/>
            <person name="Litvintseva A.P."/>
        </authorList>
    </citation>
    <scope>NUCLEOTIDE SEQUENCE [LARGE SCALE GENOMIC DNA]</scope>
    <source>
        <strain evidence="2 3">B11899</strain>
    </source>
</reference>
<feature type="region of interest" description="Disordered" evidence="1">
    <location>
        <begin position="275"/>
        <end position="320"/>
    </location>
</feature>
<organism evidence="2 3">
    <name type="scientific">Candidozyma haemuli</name>
    <dbReference type="NCBI Taxonomy" id="45357"/>
    <lineage>
        <taxon>Eukaryota</taxon>
        <taxon>Fungi</taxon>
        <taxon>Dikarya</taxon>
        <taxon>Ascomycota</taxon>
        <taxon>Saccharomycotina</taxon>
        <taxon>Pichiomycetes</taxon>
        <taxon>Metschnikowiaceae</taxon>
        <taxon>Candidozyma</taxon>
    </lineage>
</organism>
<dbReference type="RefSeq" id="XP_025339879.1">
    <property type="nucleotide sequence ID" value="XM_025484948.1"/>
</dbReference>
<feature type="region of interest" description="Disordered" evidence="1">
    <location>
        <begin position="149"/>
        <end position="187"/>
    </location>
</feature>
<protein>
    <submittedName>
        <fullName evidence="2">Uncharacterized protein</fullName>
    </submittedName>
</protein>
<name>A0A2V1AM12_9ASCO</name>
<feature type="region of interest" description="Disordered" evidence="1">
    <location>
        <begin position="206"/>
        <end position="252"/>
    </location>
</feature>
<dbReference type="AlphaFoldDB" id="A0A2V1AM12"/>
<keyword evidence="3" id="KW-1185">Reference proteome</keyword>
<evidence type="ECO:0000313" key="3">
    <source>
        <dbReference type="Proteomes" id="UP000244309"/>
    </source>
</evidence>
<evidence type="ECO:0000256" key="1">
    <source>
        <dbReference type="SAM" id="MobiDB-lite"/>
    </source>
</evidence>
<accession>A0A2V1AM12</accession>
<feature type="compositionally biased region" description="Low complexity" evidence="1">
    <location>
        <begin position="178"/>
        <end position="187"/>
    </location>
</feature>
<comment type="caution">
    <text evidence="2">The sequence shown here is derived from an EMBL/GenBank/DDBJ whole genome shotgun (WGS) entry which is preliminary data.</text>
</comment>
<dbReference type="EMBL" id="PKFO01000001">
    <property type="protein sequence ID" value="PVH18939.1"/>
    <property type="molecule type" value="Genomic_DNA"/>
</dbReference>